<dbReference type="CTD" id="20235569"/>
<dbReference type="Pfam" id="PF00147">
    <property type="entry name" value="Fibrinogen_C"/>
    <property type="match status" value="1"/>
</dbReference>
<dbReference type="OMA" id="DSLEMNC"/>
<gene>
    <name evidence="2" type="ORF">LOTGIDRAFT_151986</name>
</gene>
<dbReference type="InterPro" id="IPR014716">
    <property type="entry name" value="Fibrinogen_a/b/g_C_1"/>
</dbReference>
<dbReference type="GO" id="GO:0005615">
    <property type="term" value="C:extracellular space"/>
    <property type="evidence" value="ECO:0007669"/>
    <property type="project" value="TreeGrafter"/>
</dbReference>
<dbReference type="OrthoDB" id="6108506at2759"/>
<evidence type="ECO:0000313" key="2">
    <source>
        <dbReference type="EMBL" id="ESP05180.1"/>
    </source>
</evidence>
<dbReference type="InterPro" id="IPR050373">
    <property type="entry name" value="Fibrinogen_C-term_domain"/>
</dbReference>
<evidence type="ECO:0000259" key="1">
    <source>
        <dbReference type="PROSITE" id="PS51406"/>
    </source>
</evidence>
<evidence type="ECO:0000313" key="3">
    <source>
        <dbReference type="Proteomes" id="UP000030746"/>
    </source>
</evidence>
<dbReference type="InterPro" id="IPR002181">
    <property type="entry name" value="Fibrinogen_a/b/g_C_dom"/>
</dbReference>
<protein>
    <recommendedName>
        <fullName evidence="1">Fibrinogen C-terminal domain-containing protein</fullName>
    </recommendedName>
</protein>
<dbReference type="Gene3D" id="3.90.215.10">
    <property type="entry name" value="Gamma Fibrinogen, chain A, domain 1"/>
    <property type="match status" value="1"/>
</dbReference>
<accession>V4CRN2</accession>
<dbReference type="AlphaFoldDB" id="V4CRN2"/>
<sequence length="323" mass="36369">MSDTNDTFANFRFTTIINDRCDKSLKLETRSVKFWECALWCGRVKDCRRFLHSKNNLMCTLYSDGNNCIVNGDSSGYRCFVKYFGCVADTCTCPRGFYGDKCTQIAIDCKDYVARGFGESKTVLTNIQPETSPEPFEASCWLGSSGALTILERDATCNVENFNRSLHEYGVGFGNVPWNGWLGFDKILPLVSKQNSRLRLEVYFRRTSSISCGIKYNLFSIGNYSSQYTFYAARFDAIGSTFCGDSIMGGNSTLNLTGRPFSTFDSDLTGFDCPTTFGGGWWFADDIRCTDSFATGGAMSHNYWRNTLQNQQISYLVLKVAYY</sequence>
<dbReference type="EMBL" id="KB199650">
    <property type="protein sequence ID" value="ESP05180.1"/>
    <property type="molecule type" value="Genomic_DNA"/>
</dbReference>
<reference evidence="2 3" key="1">
    <citation type="journal article" date="2013" name="Nature">
        <title>Insights into bilaterian evolution from three spiralian genomes.</title>
        <authorList>
            <person name="Simakov O."/>
            <person name="Marletaz F."/>
            <person name="Cho S.J."/>
            <person name="Edsinger-Gonzales E."/>
            <person name="Havlak P."/>
            <person name="Hellsten U."/>
            <person name="Kuo D.H."/>
            <person name="Larsson T."/>
            <person name="Lv J."/>
            <person name="Arendt D."/>
            <person name="Savage R."/>
            <person name="Osoegawa K."/>
            <person name="de Jong P."/>
            <person name="Grimwood J."/>
            <person name="Chapman J.A."/>
            <person name="Shapiro H."/>
            <person name="Aerts A."/>
            <person name="Otillar R.P."/>
            <person name="Terry A.Y."/>
            <person name="Boore J.L."/>
            <person name="Grigoriev I.V."/>
            <person name="Lindberg D.R."/>
            <person name="Seaver E.C."/>
            <person name="Weisblat D.A."/>
            <person name="Putnam N.H."/>
            <person name="Rokhsar D.S."/>
        </authorList>
    </citation>
    <scope>NUCLEOTIDE SEQUENCE [LARGE SCALE GENOMIC DNA]</scope>
</reference>
<dbReference type="SMART" id="SM00186">
    <property type="entry name" value="FBG"/>
    <property type="match status" value="1"/>
</dbReference>
<dbReference type="RefSeq" id="XP_009043725.1">
    <property type="nucleotide sequence ID" value="XM_009045477.1"/>
</dbReference>
<dbReference type="SUPFAM" id="SSF56496">
    <property type="entry name" value="Fibrinogen C-terminal domain-like"/>
    <property type="match status" value="1"/>
</dbReference>
<dbReference type="HOGENOM" id="CLU_060190_0_0_1"/>
<dbReference type="PROSITE" id="PS51406">
    <property type="entry name" value="FIBRINOGEN_C_2"/>
    <property type="match status" value="1"/>
</dbReference>
<dbReference type="InterPro" id="IPR036056">
    <property type="entry name" value="Fibrinogen-like_C"/>
</dbReference>
<name>V4CRN2_LOTGI</name>
<dbReference type="PANTHER" id="PTHR19143">
    <property type="entry name" value="FIBRINOGEN/TENASCIN/ANGIOPOEITIN"/>
    <property type="match status" value="1"/>
</dbReference>
<dbReference type="Proteomes" id="UP000030746">
    <property type="component" value="Unassembled WGS sequence"/>
</dbReference>
<organism evidence="2 3">
    <name type="scientific">Lottia gigantea</name>
    <name type="common">Giant owl limpet</name>
    <dbReference type="NCBI Taxonomy" id="225164"/>
    <lineage>
        <taxon>Eukaryota</taxon>
        <taxon>Metazoa</taxon>
        <taxon>Spiralia</taxon>
        <taxon>Lophotrochozoa</taxon>
        <taxon>Mollusca</taxon>
        <taxon>Gastropoda</taxon>
        <taxon>Patellogastropoda</taxon>
        <taxon>Lottioidea</taxon>
        <taxon>Lottiidae</taxon>
        <taxon>Lottia</taxon>
    </lineage>
</organism>
<keyword evidence="3" id="KW-1185">Reference proteome</keyword>
<feature type="domain" description="Fibrinogen C-terminal" evidence="1">
    <location>
        <begin position="100"/>
        <end position="292"/>
    </location>
</feature>
<proteinExistence type="predicted"/>
<dbReference type="GeneID" id="20235569"/>
<dbReference type="KEGG" id="lgi:LOTGIDRAFT_151986"/>